<comment type="catalytic activity">
    <reaction evidence="5">
        <text>an anthocyanidin + UDP-alpha-D-glucose + H(+) = an anthocyanidin 3-O-beta-D-glucoside + UDP</text>
        <dbReference type="Rhea" id="RHEA:20093"/>
        <dbReference type="ChEBI" id="CHEBI:15378"/>
        <dbReference type="ChEBI" id="CHEBI:16307"/>
        <dbReference type="ChEBI" id="CHEBI:58223"/>
        <dbReference type="ChEBI" id="CHEBI:58885"/>
        <dbReference type="ChEBI" id="CHEBI:143576"/>
        <dbReference type="EC" id="2.4.1.115"/>
    </reaction>
</comment>
<evidence type="ECO:0000256" key="3">
    <source>
        <dbReference type="ARBA" id="ARBA00022676"/>
    </source>
</evidence>
<evidence type="ECO:0000256" key="4">
    <source>
        <dbReference type="ARBA" id="ARBA00022679"/>
    </source>
</evidence>
<organism evidence="8 9">
    <name type="scientific">Erythroxylum novogranatense</name>
    <dbReference type="NCBI Taxonomy" id="1862640"/>
    <lineage>
        <taxon>Eukaryota</taxon>
        <taxon>Viridiplantae</taxon>
        <taxon>Streptophyta</taxon>
        <taxon>Embryophyta</taxon>
        <taxon>Tracheophyta</taxon>
        <taxon>Spermatophyta</taxon>
        <taxon>Magnoliopsida</taxon>
        <taxon>eudicotyledons</taxon>
        <taxon>Gunneridae</taxon>
        <taxon>Pentapetalae</taxon>
        <taxon>rosids</taxon>
        <taxon>fabids</taxon>
        <taxon>Malpighiales</taxon>
        <taxon>Erythroxylaceae</taxon>
        <taxon>Erythroxylum</taxon>
    </lineage>
</organism>
<evidence type="ECO:0000256" key="2">
    <source>
        <dbReference type="ARBA" id="ARBA00009995"/>
    </source>
</evidence>
<dbReference type="SUPFAM" id="SSF53756">
    <property type="entry name" value="UDP-Glycosyltransferase/glycogen phosphorylase"/>
    <property type="match status" value="1"/>
</dbReference>
<evidence type="ECO:0000313" key="8">
    <source>
        <dbReference type="EMBL" id="KAJ8764397.1"/>
    </source>
</evidence>
<dbReference type="FunFam" id="3.40.50.2000:FF:000051">
    <property type="entry name" value="Glycosyltransferase"/>
    <property type="match status" value="1"/>
</dbReference>
<dbReference type="Gene3D" id="3.40.50.2000">
    <property type="entry name" value="Glycogen Phosphorylase B"/>
    <property type="match status" value="2"/>
</dbReference>
<dbReference type="EC" id="2.4.1.-" evidence="7"/>
<keyword evidence="4 6" id="KW-0808">Transferase</keyword>
<dbReference type="GO" id="GO:0047213">
    <property type="term" value="F:anthocyanidin 3-O-glucosyltransferase activity"/>
    <property type="evidence" value="ECO:0007669"/>
    <property type="project" value="UniProtKB-EC"/>
</dbReference>
<dbReference type="Proteomes" id="UP001159364">
    <property type="component" value="Linkage Group LG05"/>
</dbReference>
<dbReference type="EMBL" id="JAIWQS010000005">
    <property type="protein sequence ID" value="KAJ8764397.1"/>
    <property type="molecule type" value="Genomic_DNA"/>
</dbReference>
<gene>
    <name evidence="8" type="ORF">K2173_006137</name>
</gene>
<dbReference type="InterPro" id="IPR002213">
    <property type="entry name" value="UDP_glucos_trans"/>
</dbReference>
<reference evidence="8 9" key="1">
    <citation type="submission" date="2021-09" db="EMBL/GenBank/DDBJ databases">
        <title>Genomic insights and catalytic innovation underlie evolution of tropane alkaloids biosynthesis.</title>
        <authorList>
            <person name="Wang Y.-J."/>
            <person name="Tian T."/>
            <person name="Huang J.-P."/>
            <person name="Huang S.-X."/>
        </authorList>
    </citation>
    <scope>NUCLEOTIDE SEQUENCE [LARGE SCALE GENOMIC DNA]</scope>
    <source>
        <strain evidence="8">KIB-2018</strain>
        <tissue evidence="8">Leaf</tissue>
    </source>
</reference>
<evidence type="ECO:0000256" key="5">
    <source>
        <dbReference type="ARBA" id="ARBA00047606"/>
    </source>
</evidence>
<comment type="caution">
    <text evidence="8">The sequence shown here is derived from an EMBL/GenBank/DDBJ whole genome shotgun (WGS) entry which is preliminary data.</text>
</comment>
<sequence>MENTGSKPQLVMLACPGLGHLIPVLELGKRLVTLYNFDVTIFVVTSQSSQAETQVLRSAMNTKLVEIIELPAVDISGLIDLVQLPAFKSAISSLELRPSAMIVDLFGSESLVMAKELGIPKFLYIPSNAWFVALSIYMPTLDKLVKGEYVDQMEPLEIPGCRPIRPIDLIDPMLDRTDQQYLEYVRMGEEFPTSDGILVNTWEDLQSATLGSLRDSKLLGQKLKIPVLAIGPLTRAVGQPSTRLEFCHWLEKQPKESVVYVSFGSGGTLSLEQMTEIAWGLERSQQRFIWVVRPPTATARDGSFFNTGNGGDEMLDYLPEGFLTRTKEVGVVIPQWSPQTDILRHPSVGGFLSHCGWNSALESISNGVPMIVWPLYAEQRLNATLLAEELGVAVRSKALPSMEVIRREEIEKLLRTIMVDEAGIKIRDRVKQLKFSAEKALSQDGSSQVALSQVAEQCQASWERLKAKAPSS</sequence>
<keyword evidence="9" id="KW-1185">Reference proteome</keyword>
<evidence type="ECO:0000256" key="7">
    <source>
        <dbReference type="RuleBase" id="RU362057"/>
    </source>
</evidence>
<dbReference type="PROSITE" id="PS00375">
    <property type="entry name" value="UDPGT"/>
    <property type="match status" value="1"/>
</dbReference>
<evidence type="ECO:0000256" key="1">
    <source>
        <dbReference type="ARBA" id="ARBA00004935"/>
    </source>
</evidence>
<dbReference type="AlphaFoldDB" id="A0AAV8TC09"/>
<dbReference type="CDD" id="cd03784">
    <property type="entry name" value="GT1_Gtf-like"/>
    <property type="match status" value="1"/>
</dbReference>
<proteinExistence type="inferred from homology"/>
<evidence type="ECO:0000313" key="9">
    <source>
        <dbReference type="Proteomes" id="UP001159364"/>
    </source>
</evidence>
<dbReference type="Pfam" id="PF00201">
    <property type="entry name" value="UDPGT"/>
    <property type="match status" value="1"/>
</dbReference>
<dbReference type="PANTHER" id="PTHR48046:SF1">
    <property type="entry name" value="GLYCOSYLTRANSFERASE-RELATED"/>
    <property type="match status" value="1"/>
</dbReference>
<dbReference type="PANTHER" id="PTHR48046">
    <property type="entry name" value="UDP-GLYCOSYLTRANSFERASE 72E1"/>
    <property type="match status" value="1"/>
</dbReference>
<protein>
    <recommendedName>
        <fullName evidence="7">Glycosyltransferase</fullName>
        <ecNumber evidence="7">2.4.1.-</ecNumber>
    </recommendedName>
</protein>
<accession>A0AAV8TC09</accession>
<keyword evidence="3 6" id="KW-0328">Glycosyltransferase</keyword>
<dbReference type="InterPro" id="IPR035595">
    <property type="entry name" value="UDP_glycos_trans_CS"/>
</dbReference>
<comment type="similarity">
    <text evidence="2 6">Belongs to the UDP-glycosyltransferase family.</text>
</comment>
<comment type="pathway">
    <text evidence="1">Pigment biosynthesis; anthocyanin biosynthesis.</text>
</comment>
<name>A0AAV8TC09_9ROSI</name>
<evidence type="ECO:0000256" key="6">
    <source>
        <dbReference type="RuleBase" id="RU003718"/>
    </source>
</evidence>